<protein>
    <submittedName>
        <fullName evidence="1">Zinc-ribbon domain-containing protein</fullName>
    </submittedName>
</protein>
<dbReference type="RefSeq" id="WP_173302327.1">
    <property type="nucleotide sequence ID" value="NZ_JABRWQ010000007.1"/>
</dbReference>
<keyword evidence="2" id="KW-1185">Reference proteome</keyword>
<accession>A0ABX2E874</accession>
<dbReference type="Proteomes" id="UP000805085">
    <property type="component" value="Unassembled WGS sequence"/>
</dbReference>
<sequence length="202" mass="23181">MIFYGTSSSRLKDGRLNSVTCPNCKEQTSMNYSVFGKYAYIYWIPLFPLGKTNVLECNNCKKTYKLKELPEQIKHKFELEKHKGIPLKHFSGLAIIAAIIAWFSYSNARDKELSADYIKAPQIGDIYRTEGSTSSRYTTSKVVSITNDSIYLIFNDFEVDKKSGIGEIDIKANYSPSNKEGYTLKELQDLFEDEIIYQIDRD</sequence>
<evidence type="ECO:0000313" key="2">
    <source>
        <dbReference type="Proteomes" id="UP000805085"/>
    </source>
</evidence>
<name>A0ABX2E874_9FLAO</name>
<organism evidence="1 2">
    <name type="scientific">Winogradskyella litoriviva</name>
    <dbReference type="NCBI Taxonomy" id="1220182"/>
    <lineage>
        <taxon>Bacteria</taxon>
        <taxon>Pseudomonadati</taxon>
        <taxon>Bacteroidota</taxon>
        <taxon>Flavobacteriia</taxon>
        <taxon>Flavobacteriales</taxon>
        <taxon>Flavobacteriaceae</taxon>
        <taxon>Winogradskyella</taxon>
    </lineage>
</organism>
<comment type="caution">
    <text evidence="1">The sequence shown here is derived from an EMBL/GenBank/DDBJ whole genome shotgun (WGS) entry which is preliminary data.</text>
</comment>
<proteinExistence type="predicted"/>
<evidence type="ECO:0000313" key="1">
    <source>
        <dbReference type="EMBL" id="NRD24678.1"/>
    </source>
</evidence>
<gene>
    <name evidence="1" type="ORF">HNV10_15595</name>
</gene>
<dbReference type="EMBL" id="JABRWQ010000007">
    <property type="protein sequence ID" value="NRD24678.1"/>
    <property type="molecule type" value="Genomic_DNA"/>
</dbReference>
<reference evidence="1 2" key="1">
    <citation type="journal article" date="2015" name="Int. J. Syst. Evol. Microbiol.">
        <title>Winogradskyella litoriviva sp. nov., isolated from coastal seawater.</title>
        <authorList>
            <person name="Nedashkovskaya O.I."/>
            <person name="Kukhlevskiy A.D."/>
            <person name="Zhukova N.V."/>
            <person name="Kim S.J."/>
            <person name="Rhee S.K."/>
            <person name="Mikhailov V.V."/>
        </authorList>
    </citation>
    <scope>NUCLEOTIDE SEQUENCE [LARGE SCALE GENOMIC DNA]</scope>
    <source>
        <strain evidence="1 2">KMM6491</strain>
    </source>
</reference>